<dbReference type="InterPro" id="IPR051824">
    <property type="entry name" value="LRR_Rcpt-Like_S/T_Kinase"/>
</dbReference>
<evidence type="ECO:0000256" key="22">
    <source>
        <dbReference type="SAM" id="Phobius"/>
    </source>
</evidence>
<name>A0AAX6GNF4_IRIPA</name>
<accession>A0AAX6GNF4</accession>
<dbReference type="Pfam" id="PF07714">
    <property type="entry name" value="PK_Tyr_Ser-Thr"/>
    <property type="match status" value="1"/>
</dbReference>
<dbReference type="PROSITE" id="PS51257">
    <property type="entry name" value="PROKAR_LIPOPROTEIN"/>
    <property type="match status" value="1"/>
</dbReference>
<keyword evidence="26" id="KW-1185">Reference proteome</keyword>
<dbReference type="InterPro" id="IPR001611">
    <property type="entry name" value="Leu-rich_rpt"/>
</dbReference>
<evidence type="ECO:0000256" key="19">
    <source>
        <dbReference type="ARBA" id="ARBA00047899"/>
    </source>
</evidence>
<evidence type="ECO:0000256" key="14">
    <source>
        <dbReference type="ARBA" id="ARBA00022840"/>
    </source>
</evidence>
<feature type="compositionally biased region" description="Polar residues" evidence="21">
    <location>
        <begin position="960"/>
        <end position="976"/>
    </location>
</feature>
<evidence type="ECO:0000256" key="12">
    <source>
        <dbReference type="ARBA" id="ARBA00022741"/>
    </source>
</evidence>
<evidence type="ECO:0000256" key="4">
    <source>
        <dbReference type="ARBA" id="ARBA00022475"/>
    </source>
</evidence>
<dbReference type="Pfam" id="PF00560">
    <property type="entry name" value="LRR_1"/>
    <property type="match status" value="4"/>
</dbReference>
<keyword evidence="17 25" id="KW-0675">Receptor</keyword>
<dbReference type="FunFam" id="1.10.510.10:FF:000044">
    <property type="entry name" value="Putative LRR receptor-like serine/threonine-protein kinase"/>
    <property type="match status" value="1"/>
</dbReference>
<dbReference type="FunFam" id="3.80.10.10:FF:000041">
    <property type="entry name" value="LRR receptor-like serine/threonine-protein kinase ERECTA"/>
    <property type="match status" value="1"/>
</dbReference>
<feature type="signal peptide" evidence="23">
    <location>
        <begin position="1"/>
        <end position="18"/>
    </location>
</feature>
<evidence type="ECO:0000259" key="24">
    <source>
        <dbReference type="PROSITE" id="PS50011"/>
    </source>
</evidence>
<feature type="transmembrane region" description="Helical" evidence="22">
    <location>
        <begin position="606"/>
        <end position="627"/>
    </location>
</feature>
<evidence type="ECO:0000256" key="15">
    <source>
        <dbReference type="ARBA" id="ARBA00022989"/>
    </source>
</evidence>
<dbReference type="EC" id="2.7.11.1" evidence="3"/>
<comment type="caution">
    <text evidence="25">The sequence shown here is derived from an EMBL/GenBank/DDBJ whole genome shotgun (WGS) entry which is preliminary data.</text>
</comment>
<evidence type="ECO:0000256" key="23">
    <source>
        <dbReference type="SAM" id="SignalP"/>
    </source>
</evidence>
<dbReference type="GO" id="GO:0005524">
    <property type="term" value="F:ATP binding"/>
    <property type="evidence" value="ECO:0007669"/>
    <property type="project" value="UniProtKB-KW"/>
</dbReference>
<keyword evidence="5" id="KW-0723">Serine/threonine-protein kinase</keyword>
<evidence type="ECO:0000256" key="6">
    <source>
        <dbReference type="ARBA" id="ARBA00022553"/>
    </source>
</evidence>
<keyword evidence="14" id="KW-0067">ATP-binding</keyword>
<dbReference type="GO" id="GO:0004674">
    <property type="term" value="F:protein serine/threonine kinase activity"/>
    <property type="evidence" value="ECO:0007669"/>
    <property type="project" value="UniProtKB-KW"/>
</dbReference>
<evidence type="ECO:0000256" key="16">
    <source>
        <dbReference type="ARBA" id="ARBA00023136"/>
    </source>
</evidence>
<dbReference type="Gene3D" id="3.80.10.10">
    <property type="entry name" value="Ribonuclease Inhibitor"/>
    <property type="match status" value="2"/>
</dbReference>
<dbReference type="Pfam" id="PF11721">
    <property type="entry name" value="Malectin"/>
    <property type="match status" value="1"/>
</dbReference>
<dbReference type="Proteomes" id="UP001140949">
    <property type="component" value="Unassembled WGS sequence"/>
</dbReference>
<keyword evidence="12" id="KW-0547">Nucleotide-binding</keyword>
<keyword evidence="18" id="KW-0325">Glycoprotein</keyword>
<gene>
    <name evidence="25" type="ORF">M6B38_353730</name>
</gene>
<dbReference type="SUPFAM" id="SSF52058">
    <property type="entry name" value="L domain-like"/>
    <property type="match status" value="1"/>
</dbReference>
<evidence type="ECO:0000256" key="21">
    <source>
        <dbReference type="SAM" id="MobiDB-lite"/>
    </source>
</evidence>
<keyword evidence="8" id="KW-0808">Transferase</keyword>
<evidence type="ECO:0000256" key="3">
    <source>
        <dbReference type="ARBA" id="ARBA00012513"/>
    </source>
</evidence>
<comment type="catalytic activity">
    <reaction evidence="19">
        <text>L-threonyl-[protein] + ATP = O-phospho-L-threonyl-[protein] + ADP + H(+)</text>
        <dbReference type="Rhea" id="RHEA:46608"/>
        <dbReference type="Rhea" id="RHEA-COMP:11060"/>
        <dbReference type="Rhea" id="RHEA-COMP:11605"/>
        <dbReference type="ChEBI" id="CHEBI:15378"/>
        <dbReference type="ChEBI" id="CHEBI:30013"/>
        <dbReference type="ChEBI" id="CHEBI:30616"/>
        <dbReference type="ChEBI" id="CHEBI:61977"/>
        <dbReference type="ChEBI" id="CHEBI:456216"/>
        <dbReference type="EC" id="2.7.11.1"/>
    </reaction>
</comment>
<keyword evidence="7" id="KW-0433">Leucine-rich repeat</keyword>
<reference evidence="25" key="1">
    <citation type="journal article" date="2023" name="GigaByte">
        <title>Genome assembly of the bearded iris, Iris pallida Lam.</title>
        <authorList>
            <person name="Bruccoleri R.E."/>
            <person name="Oakeley E.J."/>
            <person name="Faust A.M.E."/>
            <person name="Altorfer M."/>
            <person name="Dessus-Babus S."/>
            <person name="Burckhardt D."/>
            <person name="Oertli M."/>
            <person name="Naumann U."/>
            <person name="Petersen F."/>
            <person name="Wong J."/>
        </authorList>
    </citation>
    <scope>NUCLEOTIDE SEQUENCE</scope>
    <source>
        <strain evidence="25">GSM-AAB239-AS_SAM_17_03QT</strain>
    </source>
</reference>
<dbReference type="SUPFAM" id="SSF56112">
    <property type="entry name" value="Protein kinase-like (PK-like)"/>
    <property type="match status" value="1"/>
</dbReference>
<dbReference type="PROSITE" id="PS00108">
    <property type="entry name" value="PROTEIN_KINASE_ST"/>
    <property type="match status" value="1"/>
</dbReference>
<dbReference type="InterPro" id="IPR011009">
    <property type="entry name" value="Kinase-like_dom_sf"/>
</dbReference>
<evidence type="ECO:0000256" key="8">
    <source>
        <dbReference type="ARBA" id="ARBA00022679"/>
    </source>
</evidence>
<dbReference type="Gene3D" id="2.60.120.430">
    <property type="entry name" value="Galactose-binding lectin"/>
    <property type="match status" value="1"/>
</dbReference>
<dbReference type="SMART" id="SM00220">
    <property type="entry name" value="S_TKc"/>
    <property type="match status" value="1"/>
</dbReference>
<feature type="chain" id="PRO_5043489461" description="non-specific serine/threonine protein kinase" evidence="23">
    <location>
        <begin position="19"/>
        <end position="998"/>
    </location>
</feature>
<dbReference type="InterPro" id="IPR001245">
    <property type="entry name" value="Ser-Thr/Tyr_kinase_cat_dom"/>
</dbReference>
<dbReference type="InterPro" id="IPR008271">
    <property type="entry name" value="Ser/Thr_kinase_AS"/>
</dbReference>
<evidence type="ECO:0000256" key="13">
    <source>
        <dbReference type="ARBA" id="ARBA00022777"/>
    </source>
</evidence>
<keyword evidence="15 22" id="KW-1133">Transmembrane helix</keyword>
<evidence type="ECO:0000256" key="17">
    <source>
        <dbReference type="ARBA" id="ARBA00023170"/>
    </source>
</evidence>
<dbReference type="FunFam" id="3.30.200.20:FF:000217">
    <property type="entry name" value="probable LRR receptor-like serine/threonine-protein kinase At1g53430"/>
    <property type="match status" value="1"/>
</dbReference>
<dbReference type="InterPro" id="IPR000719">
    <property type="entry name" value="Prot_kinase_dom"/>
</dbReference>
<keyword evidence="11" id="KW-0677">Repeat</keyword>
<dbReference type="AlphaFoldDB" id="A0AAX6GNF4"/>
<keyword evidence="16 22" id="KW-0472">Membrane</keyword>
<proteinExistence type="predicted"/>
<dbReference type="FunFam" id="2.60.120.430:FF:000004">
    <property type="entry name" value="Putative leucine-rich repeat receptor-like serine/threonine-protein kinase"/>
    <property type="match status" value="1"/>
</dbReference>
<evidence type="ECO:0000256" key="20">
    <source>
        <dbReference type="ARBA" id="ARBA00048679"/>
    </source>
</evidence>
<evidence type="ECO:0000313" key="26">
    <source>
        <dbReference type="Proteomes" id="UP001140949"/>
    </source>
</evidence>
<dbReference type="FunFam" id="3.80.10.10:FF:000383">
    <property type="entry name" value="Leucine-rich repeat receptor protein kinase EMS1"/>
    <property type="match status" value="1"/>
</dbReference>
<dbReference type="InterPro" id="IPR032675">
    <property type="entry name" value="LRR_dom_sf"/>
</dbReference>
<feature type="region of interest" description="Disordered" evidence="21">
    <location>
        <begin position="940"/>
        <end position="998"/>
    </location>
</feature>
<evidence type="ECO:0000256" key="18">
    <source>
        <dbReference type="ARBA" id="ARBA00023180"/>
    </source>
</evidence>
<reference evidence="25" key="2">
    <citation type="submission" date="2023-04" db="EMBL/GenBank/DDBJ databases">
        <authorList>
            <person name="Bruccoleri R.E."/>
            <person name="Oakeley E.J."/>
            <person name="Faust A.-M."/>
            <person name="Dessus-Babus S."/>
            <person name="Altorfer M."/>
            <person name="Burckhardt D."/>
            <person name="Oertli M."/>
            <person name="Naumann U."/>
            <person name="Petersen F."/>
            <person name="Wong J."/>
        </authorList>
    </citation>
    <scope>NUCLEOTIDE SEQUENCE</scope>
    <source>
        <strain evidence="25">GSM-AAB239-AS_SAM_17_03QT</strain>
        <tissue evidence="25">Leaf</tissue>
    </source>
</reference>
<sequence>MRGVLILLLVLLGLSCYGGNVGGNAQKLVKEEVNVLKQIGTKLKKHWDFTVDPCSNTTGWVDPPAGAYIVNNVTCNCTSTSCHVISIQLMGQNLTGELPAEFASLTQLTVLALTFNYLNGTIPAAWASLPLTQLSLLGNRISGRIPDEIGNMTTLQNLILEDNQLQGPIPATLGKLINLERVLLSANNLSGELPDSLGNLKNMVIFLIDGNPISGKVPSFIGNWTKLQRLDMQGTSLEGPFPPTFANLSSLSQLRVSDWQGGDGKFPPLQNMKGMVYLVLRNLSISGHIPDYLGDFSQLYLLDLSFNNLSGVIPLSFDGLHSVNYMYLTNNMLQGKIPDWILSSSMNLDVSFNNFTKSPAPFNCQQQNINLFSSYSSTDSNLISTCLRRNFPCSEKPRNYNLFINCGGSKVTIGGNDYEGDSSPLGASRYAISDSNKWALSSTGSFLDNDVANTYIASNASVLTMPNLELYKTARLSPLSLRYYAHCLQKGNYTVNLHFAEIMFTDDQTFSSVGRRLFDVSIQGEKVLHDFNIVEEANGTGKEIIKTFTAIVEDSLEIHLHWVGKGTIAIPWRSVYGPLVSAISVTPNFKPDEGDSKLLPKVIPGIASAACALILLCAAIIWMFFCLRKKDAGNSELKGLDLRAFHYSLKRIKAATRNFSPANMIGEGGFGPVYKGVLPDGMVIAVKQLSDKSKQGNREFLNEIGMITALQHPNLVKLYGCCIEGNQLLLIYEYLENNSLARALFGPERSRLDLNWKTRHNICLGIARGLAYLHEESSLKIVHRDIKATNILLDKDLNAKISDFGLARLSEEGNTHISTRIAGTMGYMAPEYAMRGYLTDKADVYSFGVVILEVVSGRSNSNYKPTEDLYLLDWAVFLEGQGRLLELVDPKLASGYSTDEALRMLKLALLCTNTSPTLRPTMSAVVSMLEGKIPAGCVRSMDPSASTHEDTSSLYHDPLSMNTSSDEPWTESSASLRSGIEEVPLSESRILSDDQNRF</sequence>
<protein>
    <recommendedName>
        <fullName evidence="3">non-specific serine/threonine protein kinase</fullName>
        <ecNumber evidence="3">2.7.11.1</ecNumber>
    </recommendedName>
</protein>
<evidence type="ECO:0000256" key="1">
    <source>
        <dbReference type="ARBA" id="ARBA00004236"/>
    </source>
</evidence>
<evidence type="ECO:0000256" key="10">
    <source>
        <dbReference type="ARBA" id="ARBA00022729"/>
    </source>
</evidence>
<feature type="domain" description="Protein kinase" evidence="24">
    <location>
        <begin position="659"/>
        <end position="933"/>
    </location>
</feature>
<dbReference type="CDD" id="cd14066">
    <property type="entry name" value="STKc_IRAK"/>
    <property type="match status" value="1"/>
</dbReference>
<evidence type="ECO:0000256" key="5">
    <source>
        <dbReference type="ARBA" id="ARBA00022527"/>
    </source>
</evidence>
<keyword evidence="6" id="KW-0597">Phosphoprotein</keyword>
<dbReference type="PANTHER" id="PTHR48006:SF60">
    <property type="entry name" value="PROTEIN KINASE DOMAIN-CONTAINING PROTEIN"/>
    <property type="match status" value="1"/>
</dbReference>
<keyword evidence="9 22" id="KW-0812">Transmembrane</keyword>
<evidence type="ECO:0000256" key="9">
    <source>
        <dbReference type="ARBA" id="ARBA00022692"/>
    </source>
</evidence>
<dbReference type="InterPro" id="IPR021720">
    <property type="entry name" value="Malectin_dom"/>
</dbReference>
<dbReference type="Gene3D" id="1.10.510.10">
    <property type="entry name" value="Transferase(Phosphotransferase) domain 1"/>
    <property type="match status" value="1"/>
</dbReference>
<evidence type="ECO:0000256" key="2">
    <source>
        <dbReference type="ARBA" id="ARBA00004479"/>
    </source>
</evidence>
<dbReference type="GO" id="GO:0005886">
    <property type="term" value="C:plasma membrane"/>
    <property type="evidence" value="ECO:0007669"/>
    <property type="project" value="UniProtKB-SubCell"/>
</dbReference>
<keyword evidence="13 25" id="KW-0418">Kinase</keyword>
<keyword evidence="10 23" id="KW-0732">Signal</keyword>
<dbReference type="Gene3D" id="3.30.200.20">
    <property type="entry name" value="Phosphorylase Kinase, domain 1"/>
    <property type="match status" value="1"/>
</dbReference>
<dbReference type="PROSITE" id="PS50011">
    <property type="entry name" value="PROTEIN_KINASE_DOM"/>
    <property type="match status" value="1"/>
</dbReference>
<comment type="subcellular location">
    <subcellularLocation>
        <location evidence="1">Cell membrane</location>
    </subcellularLocation>
    <subcellularLocation>
        <location evidence="2">Membrane</location>
        <topology evidence="2">Single-pass type I membrane protein</topology>
    </subcellularLocation>
</comment>
<dbReference type="PANTHER" id="PTHR48006">
    <property type="entry name" value="LEUCINE-RICH REPEAT-CONTAINING PROTEIN DDB_G0281931-RELATED"/>
    <property type="match status" value="1"/>
</dbReference>
<evidence type="ECO:0000313" key="25">
    <source>
        <dbReference type="EMBL" id="KAJ6830309.1"/>
    </source>
</evidence>
<keyword evidence="4" id="KW-1003">Cell membrane</keyword>
<dbReference type="EMBL" id="JANAVB010017598">
    <property type="protein sequence ID" value="KAJ6830309.1"/>
    <property type="molecule type" value="Genomic_DNA"/>
</dbReference>
<evidence type="ECO:0000256" key="11">
    <source>
        <dbReference type="ARBA" id="ARBA00022737"/>
    </source>
</evidence>
<organism evidence="25 26">
    <name type="scientific">Iris pallida</name>
    <name type="common">Sweet iris</name>
    <dbReference type="NCBI Taxonomy" id="29817"/>
    <lineage>
        <taxon>Eukaryota</taxon>
        <taxon>Viridiplantae</taxon>
        <taxon>Streptophyta</taxon>
        <taxon>Embryophyta</taxon>
        <taxon>Tracheophyta</taxon>
        <taxon>Spermatophyta</taxon>
        <taxon>Magnoliopsida</taxon>
        <taxon>Liliopsida</taxon>
        <taxon>Asparagales</taxon>
        <taxon>Iridaceae</taxon>
        <taxon>Iridoideae</taxon>
        <taxon>Irideae</taxon>
        <taxon>Iris</taxon>
    </lineage>
</organism>
<evidence type="ECO:0000256" key="7">
    <source>
        <dbReference type="ARBA" id="ARBA00022614"/>
    </source>
</evidence>
<comment type="catalytic activity">
    <reaction evidence="20">
        <text>L-seryl-[protein] + ATP = O-phospho-L-seryl-[protein] + ADP + H(+)</text>
        <dbReference type="Rhea" id="RHEA:17989"/>
        <dbReference type="Rhea" id="RHEA-COMP:9863"/>
        <dbReference type="Rhea" id="RHEA-COMP:11604"/>
        <dbReference type="ChEBI" id="CHEBI:15378"/>
        <dbReference type="ChEBI" id="CHEBI:29999"/>
        <dbReference type="ChEBI" id="CHEBI:30616"/>
        <dbReference type="ChEBI" id="CHEBI:83421"/>
        <dbReference type="ChEBI" id="CHEBI:456216"/>
        <dbReference type="EC" id="2.7.11.1"/>
    </reaction>
</comment>